<feature type="region of interest" description="Disordered" evidence="1">
    <location>
        <begin position="43"/>
        <end position="103"/>
    </location>
</feature>
<proteinExistence type="predicted"/>
<feature type="compositionally biased region" description="Low complexity" evidence="1">
    <location>
        <begin position="84"/>
        <end position="103"/>
    </location>
</feature>
<name>A0A813FRT6_POLGL</name>
<feature type="compositionally biased region" description="Low complexity" evidence="1">
    <location>
        <begin position="44"/>
        <end position="59"/>
    </location>
</feature>
<dbReference type="EMBL" id="CAJNNV010025890">
    <property type="protein sequence ID" value="CAE8616508.1"/>
    <property type="molecule type" value="Genomic_DNA"/>
</dbReference>
<organism evidence="3 4">
    <name type="scientific">Polarella glacialis</name>
    <name type="common">Dinoflagellate</name>
    <dbReference type="NCBI Taxonomy" id="89957"/>
    <lineage>
        <taxon>Eukaryota</taxon>
        <taxon>Sar</taxon>
        <taxon>Alveolata</taxon>
        <taxon>Dinophyceae</taxon>
        <taxon>Suessiales</taxon>
        <taxon>Suessiaceae</taxon>
        <taxon>Polarella</taxon>
    </lineage>
</organism>
<evidence type="ECO:0000313" key="4">
    <source>
        <dbReference type="Proteomes" id="UP000654075"/>
    </source>
</evidence>
<keyword evidence="2" id="KW-0472">Membrane</keyword>
<evidence type="ECO:0000256" key="1">
    <source>
        <dbReference type="SAM" id="MobiDB-lite"/>
    </source>
</evidence>
<keyword evidence="2" id="KW-1133">Transmembrane helix</keyword>
<reference evidence="3" key="1">
    <citation type="submission" date="2021-02" db="EMBL/GenBank/DDBJ databases">
        <authorList>
            <person name="Dougan E. K."/>
            <person name="Rhodes N."/>
            <person name="Thang M."/>
            <person name="Chan C."/>
        </authorList>
    </citation>
    <scope>NUCLEOTIDE SEQUENCE</scope>
</reference>
<sequence>MVMVVVVSYTAIVCSKLLSGWILPCCFEPRTLASFMQHVSNHINNTNDNKNKNNNTSKNKNQEQEQDQEQAEEEEQQQPRRLRQQTGNDNNPNTQQTENTQTTRITASEQSYIFAYQPCVSLIFVYCLFCSAPCFVCLLAYLFA</sequence>
<evidence type="ECO:0000256" key="2">
    <source>
        <dbReference type="SAM" id="Phobius"/>
    </source>
</evidence>
<dbReference type="Proteomes" id="UP000654075">
    <property type="component" value="Unassembled WGS sequence"/>
</dbReference>
<gene>
    <name evidence="3" type="ORF">PGLA1383_LOCUS34192</name>
</gene>
<dbReference type="AlphaFoldDB" id="A0A813FRT6"/>
<feature type="compositionally biased region" description="Acidic residues" evidence="1">
    <location>
        <begin position="64"/>
        <end position="76"/>
    </location>
</feature>
<accession>A0A813FRT6</accession>
<evidence type="ECO:0000313" key="3">
    <source>
        <dbReference type="EMBL" id="CAE8616508.1"/>
    </source>
</evidence>
<comment type="caution">
    <text evidence="3">The sequence shown here is derived from an EMBL/GenBank/DDBJ whole genome shotgun (WGS) entry which is preliminary data.</text>
</comment>
<feature type="transmembrane region" description="Helical" evidence="2">
    <location>
        <begin position="123"/>
        <end position="143"/>
    </location>
</feature>
<protein>
    <submittedName>
        <fullName evidence="3">Uncharacterized protein</fullName>
    </submittedName>
</protein>
<keyword evidence="2" id="KW-0812">Transmembrane</keyword>
<keyword evidence="4" id="KW-1185">Reference proteome</keyword>